<name>A0ACB9FU94_9ASTR</name>
<sequence>MRPVAHLIIWQHLLHSVQRQHPCEENIRNKLTPQRLDGPHCVDKSTNNVNGGKESVENKEPTGASSSSVCSANSAGRASNDLTKN</sequence>
<dbReference type="Proteomes" id="UP001056120">
    <property type="component" value="Linkage Group LG16"/>
</dbReference>
<proteinExistence type="predicted"/>
<protein>
    <submittedName>
        <fullName evidence="1">Uncharacterized protein</fullName>
    </submittedName>
</protein>
<evidence type="ECO:0000313" key="2">
    <source>
        <dbReference type="Proteomes" id="UP001056120"/>
    </source>
</evidence>
<accession>A0ACB9FU94</accession>
<reference evidence="1 2" key="2">
    <citation type="journal article" date="2022" name="Mol. Ecol. Resour.">
        <title>The genomes of chicory, endive, great burdock and yacon provide insights into Asteraceae paleo-polyploidization history and plant inulin production.</title>
        <authorList>
            <person name="Fan W."/>
            <person name="Wang S."/>
            <person name="Wang H."/>
            <person name="Wang A."/>
            <person name="Jiang F."/>
            <person name="Liu H."/>
            <person name="Zhao H."/>
            <person name="Xu D."/>
            <person name="Zhang Y."/>
        </authorList>
    </citation>
    <scope>NUCLEOTIDE SEQUENCE [LARGE SCALE GENOMIC DNA]</scope>
    <source>
        <strain evidence="2">cv. Yunnan</strain>
        <tissue evidence="1">Leaves</tissue>
    </source>
</reference>
<reference evidence="2" key="1">
    <citation type="journal article" date="2022" name="Mol. Ecol. Resour.">
        <title>The genomes of chicory, endive, great burdock and yacon provide insights into Asteraceae palaeo-polyploidization history and plant inulin production.</title>
        <authorList>
            <person name="Fan W."/>
            <person name="Wang S."/>
            <person name="Wang H."/>
            <person name="Wang A."/>
            <person name="Jiang F."/>
            <person name="Liu H."/>
            <person name="Zhao H."/>
            <person name="Xu D."/>
            <person name="Zhang Y."/>
        </authorList>
    </citation>
    <scope>NUCLEOTIDE SEQUENCE [LARGE SCALE GENOMIC DNA]</scope>
    <source>
        <strain evidence="2">cv. Yunnan</strain>
    </source>
</reference>
<comment type="caution">
    <text evidence="1">The sequence shown here is derived from an EMBL/GenBank/DDBJ whole genome shotgun (WGS) entry which is preliminary data.</text>
</comment>
<evidence type="ECO:0000313" key="1">
    <source>
        <dbReference type="EMBL" id="KAI3774365.1"/>
    </source>
</evidence>
<organism evidence="1 2">
    <name type="scientific">Smallanthus sonchifolius</name>
    <dbReference type="NCBI Taxonomy" id="185202"/>
    <lineage>
        <taxon>Eukaryota</taxon>
        <taxon>Viridiplantae</taxon>
        <taxon>Streptophyta</taxon>
        <taxon>Embryophyta</taxon>
        <taxon>Tracheophyta</taxon>
        <taxon>Spermatophyta</taxon>
        <taxon>Magnoliopsida</taxon>
        <taxon>eudicotyledons</taxon>
        <taxon>Gunneridae</taxon>
        <taxon>Pentapetalae</taxon>
        <taxon>asterids</taxon>
        <taxon>campanulids</taxon>
        <taxon>Asterales</taxon>
        <taxon>Asteraceae</taxon>
        <taxon>Asteroideae</taxon>
        <taxon>Heliantheae alliance</taxon>
        <taxon>Millerieae</taxon>
        <taxon>Smallanthus</taxon>
    </lineage>
</organism>
<dbReference type="EMBL" id="CM042033">
    <property type="protein sequence ID" value="KAI3774365.1"/>
    <property type="molecule type" value="Genomic_DNA"/>
</dbReference>
<gene>
    <name evidence="1" type="ORF">L1987_48917</name>
</gene>
<keyword evidence="2" id="KW-1185">Reference proteome</keyword>